<dbReference type="EMBL" id="LAQJ01000025">
    <property type="protein sequence ID" value="KKO21068.1"/>
    <property type="molecule type" value="Genomic_DNA"/>
</dbReference>
<keyword evidence="3" id="KW-0328">Glycosyltransferase</keyword>
<keyword evidence="3" id="KW-0808">Transferase</keyword>
<dbReference type="Proteomes" id="UP000034954">
    <property type="component" value="Unassembled WGS sequence"/>
</dbReference>
<dbReference type="GO" id="GO:0016757">
    <property type="term" value="F:glycosyltransferase activity"/>
    <property type="evidence" value="ECO:0007669"/>
    <property type="project" value="UniProtKB-KW"/>
</dbReference>
<dbReference type="InterPro" id="IPR050194">
    <property type="entry name" value="Glycosyltransferase_grp1"/>
</dbReference>
<dbReference type="SUPFAM" id="SSF53756">
    <property type="entry name" value="UDP-Glycosyltransferase/glycogen phosphorylase"/>
    <property type="match status" value="1"/>
</dbReference>
<accession>A0A0M2UYA4</accession>
<evidence type="ECO:0000313" key="3">
    <source>
        <dbReference type="EMBL" id="KKO21068.1"/>
    </source>
</evidence>
<feature type="domain" description="Glycosyltransferase subfamily 4-like N-terminal" evidence="2">
    <location>
        <begin position="13"/>
        <end position="223"/>
    </location>
</feature>
<dbReference type="InterPro" id="IPR028098">
    <property type="entry name" value="Glyco_trans_4-like_N"/>
</dbReference>
<dbReference type="Gene3D" id="3.40.50.2000">
    <property type="entry name" value="Glycogen Phosphorylase B"/>
    <property type="match status" value="2"/>
</dbReference>
<dbReference type="EC" id="2.4.1.-" evidence="3"/>
<dbReference type="Pfam" id="PF00534">
    <property type="entry name" value="Glycos_transf_1"/>
    <property type="match status" value="1"/>
</dbReference>
<protein>
    <submittedName>
        <fullName evidence="3">Lipopolysaccharide core biosynthesis protein</fullName>
        <ecNumber evidence="3">2.4.1.-</ecNumber>
    </submittedName>
</protein>
<gene>
    <name evidence="3" type="primary">rfaG_1</name>
    <name evidence="3" type="ORF">BROFUL_00205</name>
</gene>
<comment type="caution">
    <text evidence="3">The sequence shown here is derived from an EMBL/GenBank/DDBJ whole genome shotgun (WGS) entry which is preliminary data.</text>
</comment>
<dbReference type="InterPro" id="IPR001296">
    <property type="entry name" value="Glyco_trans_1"/>
</dbReference>
<evidence type="ECO:0000259" key="1">
    <source>
        <dbReference type="Pfam" id="PF00534"/>
    </source>
</evidence>
<organism evidence="3 4">
    <name type="scientific">Candidatus Brocadia fulgida</name>
    <dbReference type="NCBI Taxonomy" id="380242"/>
    <lineage>
        <taxon>Bacteria</taxon>
        <taxon>Pseudomonadati</taxon>
        <taxon>Planctomycetota</taxon>
        <taxon>Candidatus Brocadiia</taxon>
        <taxon>Candidatus Brocadiales</taxon>
        <taxon>Candidatus Brocadiaceae</taxon>
        <taxon>Candidatus Brocadia</taxon>
    </lineage>
</organism>
<dbReference type="AlphaFoldDB" id="A0A0M2UYA4"/>
<dbReference type="PANTHER" id="PTHR45947">
    <property type="entry name" value="SULFOQUINOVOSYL TRANSFERASE SQD2"/>
    <property type="match status" value="1"/>
</dbReference>
<evidence type="ECO:0000313" key="4">
    <source>
        <dbReference type="Proteomes" id="UP000034954"/>
    </source>
</evidence>
<dbReference type="PANTHER" id="PTHR45947:SF3">
    <property type="entry name" value="SULFOQUINOVOSYL TRANSFERASE SQD2"/>
    <property type="match status" value="1"/>
</dbReference>
<reference evidence="3 4" key="1">
    <citation type="journal article" date="2013" name="BMC Microbiol.">
        <title>Identification of the type II cytochrome c maturation pathway in anammox bacteria by comparative genomics.</title>
        <authorList>
            <person name="Ferousi C."/>
            <person name="Speth D.R."/>
            <person name="Reimann J."/>
            <person name="Op den Camp H.J."/>
            <person name="Allen J.W."/>
            <person name="Keltjens J.T."/>
            <person name="Jetten M.S."/>
        </authorList>
    </citation>
    <scope>NUCLEOTIDE SEQUENCE [LARGE SCALE GENOMIC DNA]</scope>
    <source>
        <strain evidence="3">RU1</strain>
    </source>
</reference>
<keyword evidence="4" id="KW-1185">Reference proteome</keyword>
<name>A0A0M2UYA4_9BACT</name>
<feature type="domain" description="Glycosyl transferase family 1" evidence="1">
    <location>
        <begin position="236"/>
        <end position="397"/>
    </location>
</feature>
<sequence length="422" mass="47692">MKILHINQQDACGGAAAIANCLVERLNNYGIHSELWYFNRKGTDGRYSKCIYPGLEHYRKNIFLNTILSKLVYYHYLYLGDVRNPFFTGVVKRIHEWKPSIIHLHNLHGGWADLMSIAKLSEQIRVIITLHDEWLITGHCGITVDCVGWQDSCSVCPDLLRYIPVNRPITKKLRKEKSTFLAMLAKNKAILVAPTAWIKRQFITSGLWEGGEIIVIPNGIDTSIFEKQKIDKSYARKELNLLSDEKIAFFAAEGGTANPWKGFPAITEALKMFPDKRKFTILVAGDVIESRIIERVKDVDIVKVGYANKETLNKCYAAADIFIYPTKSDNCSLALLEAMAAGLPIIATAVGGNPELIVQKETGILVPKERPDLLMQAILDFMDNKYDYAAMGLKAKERAISFFDKELMVSKYVNLYQKCMNS</sequence>
<evidence type="ECO:0000259" key="2">
    <source>
        <dbReference type="Pfam" id="PF13439"/>
    </source>
</evidence>
<proteinExistence type="predicted"/>
<dbReference type="Pfam" id="PF13439">
    <property type="entry name" value="Glyco_transf_4"/>
    <property type="match status" value="1"/>
</dbReference>